<protein>
    <recommendedName>
        <fullName evidence="2">SH3b domain-containing protein</fullName>
    </recommendedName>
</protein>
<organism evidence="3 4">
    <name type="scientific">Pseudooceanicola batsensis (strain ATCC BAA-863 / DSM 15984 / KCTC 12145 / HTCC2597)</name>
    <name type="common">Oceanicola batsensis</name>
    <dbReference type="NCBI Taxonomy" id="252305"/>
    <lineage>
        <taxon>Bacteria</taxon>
        <taxon>Pseudomonadati</taxon>
        <taxon>Pseudomonadota</taxon>
        <taxon>Alphaproteobacteria</taxon>
        <taxon>Rhodobacterales</taxon>
        <taxon>Paracoccaceae</taxon>
        <taxon>Pseudooceanicola</taxon>
    </lineage>
</organism>
<dbReference type="EMBL" id="AAMO01000012">
    <property type="protein sequence ID" value="EAQ01575.1"/>
    <property type="molecule type" value="Genomic_DNA"/>
</dbReference>
<dbReference type="HOGENOM" id="CLU_1260126_0_0_5"/>
<dbReference type="InterPro" id="IPR003646">
    <property type="entry name" value="SH3-like_bac-type"/>
</dbReference>
<sequence>MYTKIAGLSAAAALTATSALALTDATATTDLNLRDLPDPRGEILDVIPGEAMVSVQQCVEGGAWCKVDYDGTVGWAYSPYLTASLESEPTVVYQNFNRLDVETVDVNEDDRERAAAIGGLGAGALAMSAVGGPAAVAGAAAVGAIAGAESVPEETMTYVTANPVDPVYVDGEVVVGAGIPQQVELTAVPDSDYRYVYLNGNPVVVDADRNIVRVIR</sequence>
<keyword evidence="4" id="KW-1185">Reference proteome</keyword>
<dbReference type="STRING" id="252305.OB2597_04023"/>
<accession>A3U2K1</accession>
<gene>
    <name evidence="3" type="ORF">OB2597_04023</name>
</gene>
<dbReference type="OrthoDB" id="102964at2"/>
<evidence type="ECO:0000256" key="1">
    <source>
        <dbReference type="SAM" id="SignalP"/>
    </source>
</evidence>
<evidence type="ECO:0000259" key="2">
    <source>
        <dbReference type="Pfam" id="PF08239"/>
    </source>
</evidence>
<dbReference type="Gene3D" id="2.30.30.40">
    <property type="entry name" value="SH3 Domains"/>
    <property type="match status" value="1"/>
</dbReference>
<dbReference type="AlphaFoldDB" id="A3U2K1"/>
<dbReference type="RefSeq" id="WP_009805054.1">
    <property type="nucleotide sequence ID" value="NZ_CH724131.1"/>
</dbReference>
<comment type="caution">
    <text evidence="3">The sequence shown here is derived from an EMBL/GenBank/DDBJ whole genome shotgun (WGS) entry which is preliminary data.</text>
</comment>
<evidence type="ECO:0000313" key="3">
    <source>
        <dbReference type="EMBL" id="EAQ01575.1"/>
    </source>
</evidence>
<keyword evidence="1" id="KW-0732">Signal</keyword>
<dbReference type="InterPro" id="IPR009642">
    <property type="entry name" value="DUF1236"/>
</dbReference>
<name>A3U2K1_PSEBH</name>
<dbReference type="Pfam" id="PF06823">
    <property type="entry name" value="DUF1236"/>
    <property type="match status" value="1"/>
</dbReference>
<feature type="domain" description="SH3b" evidence="2">
    <location>
        <begin position="30"/>
        <end position="81"/>
    </location>
</feature>
<feature type="chain" id="PRO_5002659697" description="SH3b domain-containing protein" evidence="1">
    <location>
        <begin position="22"/>
        <end position="216"/>
    </location>
</feature>
<dbReference type="Pfam" id="PF08239">
    <property type="entry name" value="SH3_3"/>
    <property type="match status" value="1"/>
</dbReference>
<proteinExistence type="predicted"/>
<evidence type="ECO:0000313" key="4">
    <source>
        <dbReference type="Proteomes" id="UP000004318"/>
    </source>
</evidence>
<dbReference type="eggNOG" id="COG4991">
    <property type="taxonomic scope" value="Bacteria"/>
</dbReference>
<dbReference type="Proteomes" id="UP000004318">
    <property type="component" value="Unassembled WGS sequence"/>
</dbReference>
<reference evidence="3 4" key="1">
    <citation type="journal article" date="2010" name="J. Bacteriol.">
        <title>Genome sequences of Oceanicola granulosus HTCC2516(T) and Oceanicola batsensis HTCC2597(TDelta).</title>
        <authorList>
            <person name="Thrash J.C."/>
            <person name="Cho J.C."/>
            <person name="Vergin K.L."/>
            <person name="Giovannoni S.J."/>
        </authorList>
    </citation>
    <scope>NUCLEOTIDE SEQUENCE [LARGE SCALE GENOMIC DNA]</scope>
    <source>
        <strain evidence="4">ATCC BAA-863 / DSM 15984 / KCTC 12145 / HTCC2597</strain>
    </source>
</reference>
<feature type="signal peptide" evidence="1">
    <location>
        <begin position="1"/>
        <end position="21"/>
    </location>
</feature>